<sequence>MKSDEQQKWRMERHRLWVLYWDGDENGLMEEGELELQICSQGRGSFSRISDLRESVSFELGAHRGLDLCPKPQVDASRAMDWCQEFLRINHTSTSVDRWASRPPPNRLKANVDGVWVPNSTVGGVGVVIHDSDGGFIGAASFNFQEVFSPAQIEALAIVSTLNDSSTNLSTIGPIIEDAKLFMEMIAKVSIAHSCFKPETHGEKSNKVSTRIVDHMTQSTPNLQWIDL</sequence>
<dbReference type="InterPro" id="IPR002156">
    <property type="entry name" value="RNaseH_domain"/>
</dbReference>
<dbReference type="GO" id="GO:0003676">
    <property type="term" value="F:nucleic acid binding"/>
    <property type="evidence" value="ECO:0007669"/>
    <property type="project" value="InterPro"/>
</dbReference>
<keyword evidence="3" id="KW-1185">Reference proteome</keyword>
<protein>
    <recommendedName>
        <fullName evidence="1">RNase H type-1 domain-containing protein</fullName>
    </recommendedName>
</protein>
<dbReference type="GO" id="GO:0004523">
    <property type="term" value="F:RNA-DNA hybrid ribonuclease activity"/>
    <property type="evidence" value="ECO:0007669"/>
    <property type="project" value="InterPro"/>
</dbReference>
<comment type="caution">
    <text evidence="2">The sequence shown here is derived from an EMBL/GenBank/DDBJ whole genome shotgun (WGS) entry which is preliminary data.</text>
</comment>
<dbReference type="Proteomes" id="UP000290289">
    <property type="component" value="Chromosome 6"/>
</dbReference>
<feature type="domain" description="RNase H type-1" evidence="1">
    <location>
        <begin position="111"/>
        <end position="163"/>
    </location>
</feature>
<dbReference type="EMBL" id="RDQH01000332">
    <property type="protein sequence ID" value="RXH95828.1"/>
    <property type="molecule type" value="Genomic_DNA"/>
</dbReference>
<evidence type="ECO:0000259" key="1">
    <source>
        <dbReference type="Pfam" id="PF13456"/>
    </source>
</evidence>
<dbReference type="InterPro" id="IPR053151">
    <property type="entry name" value="RNase_H-like"/>
</dbReference>
<reference evidence="2 3" key="1">
    <citation type="submission" date="2018-10" db="EMBL/GenBank/DDBJ databases">
        <title>A high-quality apple genome assembly.</title>
        <authorList>
            <person name="Hu J."/>
        </authorList>
    </citation>
    <scope>NUCLEOTIDE SEQUENCE [LARGE SCALE GENOMIC DNA]</scope>
    <source>
        <strain evidence="3">cv. HFTH1</strain>
        <tissue evidence="2">Young leaf</tissue>
    </source>
</reference>
<dbReference type="AlphaFoldDB" id="A0A498JJE4"/>
<name>A0A498JJE4_MALDO</name>
<dbReference type="Pfam" id="PF13456">
    <property type="entry name" value="RVT_3"/>
    <property type="match status" value="1"/>
</dbReference>
<dbReference type="PANTHER" id="PTHR47723">
    <property type="entry name" value="OS05G0353850 PROTEIN"/>
    <property type="match status" value="1"/>
</dbReference>
<evidence type="ECO:0000313" key="3">
    <source>
        <dbReference type="Proteomes" id="UP000290289"/>
    </source>
</evidence>
<gene>
    <name evidence="2" type="ORF">DVH24_008328</name>
</gene>
<accession>A0A498JJE4</accession>
<evidence type="ECO:0000313" key="2">
    <source>
        <dbReference type="EMBL" id="RXH95828.1"/>
    </source>
</evidence>
<organism evidence="2 3">
    <name type="scientific">Malus domestica</name>
    <name type="common">Apple</name>
    <name type="synonym">Pyrus malus</name>
    <dbReference type="NCBI Taxonomy" id="3750"/>
    <lineage>
        <taxon>Eukaryota</taxon>
        <taxon>Viridiplantae</taxon>
        <taxon>Streptophyta</taxon>
        <taxon>Embryophyta</taxon>
        <taxon>Tracheophyta</taxon>
        <taxon>Spermatophyta</taxon>
        <taxon>Magnoliopsida</taxon>
        <taxon>eudicotyledons</taxon>
        <taxon>Gunneridae</taxon>
        <taxon>Pentapetalae</taxon>
        <taxon>rosids</taxon>
        <taxon>fabids</taxon>
        <taxon>Rosales</taxon>
        <taxon>Rosaceae</taxon>
        <taxon>Amygdaloideae</taxon>
        <taxon>Maleae</taxon>
        <taxon>Malus</taxon>
    </lineage>
</organism>
<proteinExistence type="predicted"/>
<dbReference type="PANTHER" id="PTHR47723:SF19">
    <property type="entry name" value="POLYNUCLEOTIDYL TRANSFERASE, RIBONUCLEASE H-LIKE SUPERFAMILY PROTEIN"/>
    <property type="match status" value="1"/>
</dbReference>